<name>A0A250VV19_STROL</name>
<feature type="region of interest" description="Disordered" evidence="1">
    <location>
        <begin position="1"/>
        <end position="32"/>
    </location>
</feature>
<sequence>MRDGGNSRNGKRSKTVLTDMDSVTARVTVHRH</sequence>
<dbReference type="Proteomes" id="UP000217446">
    <property type="component" value="Unassembled WGS sequence"/>
</dbReference>
<evidence type="ECO:0000313" key="2">
    <source>
        <dbReference type="EMBL" id="GAX57955.1"/>
    </source>
</evidence>
<proteinExistence type="predicted"/>
<evidence type="ECO:0000313" key="3">
    <source>
        <dbReference type="Proteomes" id="UP000217446"/>
    </source>
</evidence>
<keyword evidence="3" id="KW-1185">Reference proteome</keyword>
<organism evidence="2 3">
    <name type="scientific">Streptomyces olivochromogenes</name>
    <dbReference type="NCBI Taxonomy" id="1963"/>
    <lineage>
        <taxon>Bacteria</taxon>
        <taxon>Bacillati</taxon>
        <taxon>Actinomycetota</taxon>
        <taxon>Actinomycetes</taxon>
        <taxon>Kitasatosporales</taxon>
        <taxon>Streptomycetaceae</taxon>
        <taxon>Streptomyces</taxon>
    </lineage>
</organism>
<reference evidence="3" key="1">
    <citation type="submission" date="2017-05" db="EMBL/GenBank/DDBJ databases">
        <title>Streptomyces olivochromogenes NBRC 3561 whole genome shotgun sequence.</title>
        <authorList>
            <person name="Dohra H."/>
            <person name="Kodani S."/>
        </authorList>
    </citation>
    <scope>NUCLEOTIDE SEQUENCE [LARGE SCALE GENOMIC DNA]</scope>
    <source>
        <strain evidence="3">NBRC 3561</strain>
    </source>
</reference>
<accession>A0A250VV19</accession>
<evidence type="ECO:0000256" key="1">
    <source>
        <dbReference type="SAM" id="MobiDB-lite"/>
    </source>
</evidence>
<gene>
    <name evidence="2" type="ORF">SO3561_09526</name>
</gene>
<dbReference type="EMBL" id="BDQI01000043">
    <property type="protein sequence ID" value="GAX57955.1"/>
    <property type="molecule type" value="Genomic_DNA"/>
</dbReference>
<dbReference type="AlphaFoldDB" id="A0A250VV19"/>
<protein>
    <submittedName>
        <fullName evidence="2">Uncharacterized protein</fullName>
    </submittedName>
</protein>
<comment type="caution">
    <text evidence="2">The sequence shown here is derived from an EMBL/GenBank/DDBJ whole genome shotgun (WGS) entry which is preliminary data.</text>
</comment>